<dbReference type="InterPro" id="IPR022625">
    <property type="entry name" value="TypeI_RM_Rsu_C"/>
</dbReference>
<dbReference type="EMBL" id="QEWP01000001">
    <property type="protein sequence ID" value="PWE00920.1"/>
    <property type="molecule type" value="Genomic_DNA"/>
</dbReference>
<dbReference type="InterPro" id="IPR055180">
    <property type="entry name" value="HsdR_RecA-like_helicase_dom_2"/>
</dbReference>
<keyword evidence="7 10" id="KW-0378">Hydrolase</keyword>
<name>A0A2U2BCY5_9BACT</name>
<evidence type="ECO:0000256" key="9">
    <source>
        <dbReference type="ARBA" id="ARBA00023125"/>
    </source>
</evidence>
<evidence type="ECO:0000256" key="7">
    <source>
        <dbReference type="ARBA" id="ARBA00022801"/>
    </source>
</evidence>
<evidence type="ECO:0000256" key="10">
    <source>
        <dbReference type="RuleBase" id="RU364115"/>
    </source>
</evidence>
<dbReference type="InterPro" id="IPR007409">
    <property type="entry name" value="Restrct_endonuc_type1_HsdR_N"/>
</dbReference>
<dbReference type="SMART" id="SM00487">
    <property type="entry name" value="DEXDc"/>
    <property type="match status" value="1"/>
</dbReference>
<keyword evidence="6" id="KW-0255">Endonuclease</keyword>
<dbReference type="RefSeq" id="WP_109262375.1">
    <property type="nucleotide sequence ID" value="NZ_QEWP01000001.1"/>
</dbReference>
<proteinExistence type="inferred from homology"/>
<keyword evidence="5 10" id="KW-0680">Restriction system</keyword>
<comment type="caution">
    <text evidence="12">The sequence shown here is derived from an EMBL/GenBank/DDBJ whole genome shotgun (WGS) entry which is preliminary data.</text>
</comment>
<evidence type="ECO:0000256" key="8">
    <source>
        <dbReference type="ARBA" id="ARBA00022840"/>
    </source>
</evidence>
<evidence type="ECO:0000313" key="13">
    <source>
        <dbReference type="Proteomes" id="UP000244956"/>
    </source>
</evidence>
<dbReference type="Proteomes" id="UP000244956">
    <property type="component" value="Unassembled WGS sequence"/>
</dbReference>
<dbReference type="Gene3D" id="1.20.58.2040">
    <property type="match status" value="1"/>
</dbReference>
<dbReference type="Pfam" id="PF12008">
    <property type="entry name" value="EcoR124_C"/>
    <property type="match status" value="1"/>
</dbReference>
<keyword evidence="8 10" id="KW-0067">ATP-binding</keyword>
<dbReference type="Gene3D" id="1.10.10.2110">
    <property type="match status" value="1"/>
</dbReference>
<evidence type="ECO:0000313" key="12">
    <source>
        <dbReference type="EMBL" id="PWE00920.1"/>
    </source>
</evidence>
<evidence type="ECO:0000256" key="4">
    <source>
        <dbReference type="ARBA" id="ARBA00022741"/>
    </source>
</evidence>
<dbReference type="PANTHER" id="PTHR30195:SF16">
    <property type="entry name" value="TYPE I RESTRICTION ENZYME ENDONUCLEASE SUBUNIT"/>
    <property type="match status" value="1"/>
</dbReference>
<dbReference type="GO" id="GO:0009307">
    <property type="term" value="P:DNA restriction-modification system"/>
    <property type="evidence" value="ECO:0007669"/>
    <property type="project" value="UniProtKB-KW"/>
</dbReference>
<dbReference type="GO" id="GO:0005524">
    <property type="term" value="F:ATP binding"/>
    <property type="evidence" value="ECO:0007669"/>
    <property type="project" value="UniProtKB-KW"/>
</dbReference>
<dbReference type="InterPro" id="IPR014001">
    <property type="entry name" value="Helicase_ATP-bd"/>
</dbReference>
<dbReference type="InterPro" id="IPR027417">
    <property type="entry name" value="P-loop_NTPase"/>
</dbReference>
<evidence type="ECO:0000256" key="5">
    <source>
        <dbReference type="ARBA" id="ARBA00022747"/>
    </source>
</evidence>
<keyword evidence="9 10" id="KW-0238">DNA-binding</keyword>
<gene>
    <name evidence="12" type="ORF">DDZ16_00040</name>
</gene>
<accession>A0A2U2BCY5</accession>
<dbReference type="EC" id="3.1.21.3" evidence="10"/>
<dbReference type="CDD" id="cd18800">
    <property type="entry name" value="SF2_C_EcoR124I-like"/>
    <property type="match status" value="1"/>
</dbReference>
<dbReference type="OrthoDB" id="9758243at2"/>
<dbReference type="Gene3D" id="3.90.1570.50">
    <property type="match status" value="2"/>
</dbReference>
<comment type="subunit">
    <text evidence="10">The type I restriction/modification system is composed of three polypeptides R, M and S.</text>
</comment>
<dbReference type="InterPro" id="IPR004473">
    <property type="entry name" value="Restrct_endonuc_typeI_HsdR"/>
</dbReference>
<feature type="domain" description="Helicase ATP-binding" evidence="11">
    <location>
        <begin position="297"/>
        <end position="442"/>
    </location>
</feature>
<organism evidence="12 13">
    <name type="scientific">Marinilabilia rubra</name>
    <dbReference type="NCBI Taxonomy" id="2162893"/>
    <lineage>
        <taxon>Bacteria</taxon>
        <taxon>Pseudomonadati</taxon>
        <taxon>Bacteroidota</taxon>
        <taxon>Bacteroidia</taxon>
        <taxon>Marinilabiliales</taxon>
        <taxon>Marinilabiliaceae</taxon>
        <taxon>Marinilabilia</taxon>
    </lineage>
</organism>
<dbReference type="Pfam" id="PF18766">
    <property type="entry name" value="SWI2_SNF2"/>
    <property type="match status" value="1"/>
</dbReference>
<comment type="catalytic activity">
    <reaction evidence="1 10">
        <text>Endonucleolytic cleavage of DNA to give random double-stranded fragments with terminal 5'-phosphates, ATP is simultaneously hydrolyzed.</text>
        <dbReference type="EC" id="3.1.21.3"/>
    </reaction>
</comment>
<dbReference type="GO" id="GO:0009035">
    <property type="term" value="F:type I site-specific deoxyribonuclease activity"/>
    <property type="evidence" value="ECO:0007669"/>
    <property type="project" value="UniProtKB-EC"/>
</dbReference>
<evidence type="ECO:0000256" key="3">
    <source>
        <dbReference type="ARBA" id="ARBA00022722"/>
    </source>
</evidence>
<dbReference type="Gene3D" id="3.40.50.300">
    <property type="entry name" value="P-loop containing nucleotide triphosphate hydrolases"/>
    <property type="match status" value="2"/>
</dbReference>
<reference evidence="12 13" key="1">
    <citation type="submission" date="2018-05" db="EMBL/GenBank/DDBJ databases">
        <title>Marinilabilia rubrum sp. nov., isolated from saltern sediment.</title>
        <authorList>
            <person name="Zhang R."/>
        </authorList>
    </citation>
    <scope>NUCLEOTIDE SEQUENCE [LARGE SCALE GENOMIC DNA]</scope>
    <source>
        <strain evidence="12 13">WTE16</strain>
    </source>
</reference>
<dbReference type="CDD" id="cd22332">
    <property type="entry name" value="HsdR_N"/>
    <property type="match status" value="1"/>
</dbReference>
<keyword evidence="4 10" id="KW-0547">Nucleotide-binding</keyword>
<keyword evidence="13" id="KW-1185">Reference proteome</keyword>
<protein>
    <recommendedName>
        <fullName evidence="10">Type I restriction enzyme endonuclease subunit</fullName>
        <shortName evidence="10">R protein</shortName>
        <ecNumber evidence="10">3.1.21.3</ecNumber>
    </recommendedName>
</protein>
<dbReference type="Pfam" id="PF22679">
    <property type="entry name" value="T1R_D3-like"/>
    <property type="match status" value="1"/>
</dbReference>
<dbReference type="GO" id="GO:0003677">
    <property type="term" value="F:DNA binding"/>
    <property type="evidence" value="ECO:0007669"/>
    <property type="project" value="UniProtKB-KW"/>
</dbReference>
<dbReference type="Pfam" id="PF04313">
    <property type="entry name" value="HSDR_N"/>
    <property type="match status" value="1"/>
</dbReference>
<dbReference type="AlphaFoldDB" id="A0A2U2BCY5"/>
<dbReference type="GO" id="GO:0004386">
    <property type="term" value="F:helicase activity"/>
    <property type="evidence" value="ECO:0007669"/>
    <property type="project" value="UniProtKB-KW"/>
</dbReference>
<dbReference type="InterPro" id="IPR051268">
    <property type="entry name" value="Type-I_R_enzyme_R_subunit"/>
</dbReference>
<dbReference type="InterPro" id="IPR040980">
    <property type="entry name" value="SWI2_SNF2"/>
</dbReference>
<dbReference type="SUPFAM" id="SSF52540">
    <property type="entry name" value="P-loop containing nucleoside triphosphate hydrolases"/>
    <property type="match status" value="2"/>
</dbReference>
<comment type="function">
    <text evidence="10">Subunit R is required for both nuclease and ATPase activities, but not for modification.</text>
</comment>
<keyword evidence="3" id="KW-0540">Nuclease</keyword>
<dbReference type="PANTHER" id="PTHR30195">
    <property type="entry name" value="TYPE I SITE-SPECIFIC DEOXYRIBONUCLEASE PROTEIN SUBUNIT M AND R"/>
    <property type="match status" value="1"/>
</dbReference>
<evidence type="ECO:0000256" key="1">
    <source>
        <dbReference type="ARBA" id="ARBA00000851"/>
    </source>
</evidence>
<sequence>MTTYKTIAETNNFIVLDTYTKFSEVNDAPVGYQSEADLEREFIQDLISQGYEHLPRVSTQEAMLANVRTQLQRLNNVEFTEGEWLRFVEEYLDRPGDTLIDKTRKIHDDYIYDFVFDDGHIQNIYLVDKKMIARNKVQVISQFEQAGSQANRYDVTILVNGLPLVQVELKKRGVAICEAFNQVHRYTKESFNAKNSLFKYLQLFVISNGTDTRYFANTVERNKNSYDFTMNWAKSDNTLIKDLKDFTATFFQKNTLLNVLLTYSVFDVSDTLLIMRPYQIAATERILWKVASSYQAKQWSKPESGGYIWHTTGSGKTLTSFKAARLATKLDFIDKVFFVVDRKDLDFQTMKEYQRFSPDSVNGSDSTAGLKRNIEKEDNKIIVTTIQKLNNLMKGERDLPVFQKQVMFIFDEAHRSQFGEAQKNLRKKFKKYYQFGFTGTPIFPENALGAETTAGVFGRELHSYVITDAIRDEKVLKFKVDYNDVRPKFKAIETETDEKKLSAAENKKALLHPVRIKEISQYILQHFRQKTHRLQGNGNGFNAMFAVSSVDAAKCYYEAINNLQKESGKPLKIATIFSFAANEEQNAIGEIADESFELSAMDSTAKEFLTQAINDYNALFKTSYGVDSKEFQNYYRDLAKRVKNKEVDLLIVVGMFLTGFDAPTLNTLFVDKNLRYHGLMQAFSRTNRIYDATKTFGNIVTFRDLESATVDAITLFGDSSTKNVVLEKSYKEYLEGFTDIATGKARRGYIDVVNELNEKFPDPDEIVTEKDKKEFAKLFGEYLRVENILQNYDEFTHLKALQGVDTDDHKAVEEFKETHFVTDDDIAAMQEVDVPEERTIQDYRSTYNDIRDWLRREKSGKEGEESDIDWDDVVFEIDLLKSQEINLDYILELIFEHNKKTKDKNELIEEIRRVIRASIGNRAKESLVVDFINNTDLDTIQDKAGIIDSFFAYAQEKQKSEASELIADEDLNEEAARRYITTSLKHEYASENGTELNSVLPKMSPLNPQYLKKKQSVFQKIASFVEKFKGVGGQI</sequence>
<dbReference type="PROSITE" id="PS51192">
    <property type="entry name" value="HELICASE_ATP_BIND_1"/>
    <property type="match status" value="1"/>
</dbReference>
<evidence type="ECO:0000259" key="11">
    <source>
        <dbReference type="PROSITE" id="PS51192"/>
    </source>
</evidence>
<evidence type="ECO:0000256" key="2">
    <source>
        <dbReference type="ARBA" id="ARBA00008598"/>
    </source>
</evidence>
<dbReference type="NCBIfam" id="TIGR00348">
    <property type="entry name" value="hsdR"/>
    <property type="match status" value="1"/>
</dbReference>
<keyword evidence="12" id="KW-0347">Helicase</keyword>
<dbReference type="CDD" id="cd18030">
    <property type="entry name" value="DEXHc_RE_I_HsdR"/>
    <property type="match status" value="1"/>
</dbReference>
<comment type="similarity">
    <text evidence="2 10">Belongs to the HsdR family.</text>
</comment>
<evidence type="ECO:0000256" key="6">
    <source>
        <dbReference type="ARBA" id="ARBA00022759"/>
    </source>
</evidence>